<name>A0ABU3PII7_9BURK</name>
<dbReference type="Gene3D" id="2.130.10.10">
    <property type="entry name" value="YVTN repeat-like/Quinoprotein amine dehydrogenase"/>
    <property type="match status" value="1"/>
</dbReference>
<dbReference type="InterPro" id="IPR011048">
    <property type="entry name" value="Haem_d1_sf"/>
</dbReference>
<proteinExistence type="inferred from homology"/>
<dbReference type="Proteomes" id="UP001246372">
    <property type="component" value="Unassembled WGS sequence"/>
</dbReference>
<accession>A0ABU3PII7</accession>
<dbReference type="GO" id="GO:0016787">
    <property type="term" value="F:hydrolase activity"/>
    <property type="evidence" value="ECO:0007669"/>
    <property type="project" value="UniProtKB-KW"/>
</dbReference>
<protein>
    <submittedName>
        <fullName evidence="3">Lactonase family protein</fullName>
        <ecNumber evidence="3">3.1.1.-</ecNumber>
    </submittedName>
</protein>
<dbReference type="Pfam" id="PF10282">
    <property type="entry name" value="Lactonase"/>
    <property type="match status" value="1"/>
</dbReference>
<keyword evidence="3" id="KW-0378">Hydrolase</keyword>
<keyword evidence="4" id="KW-1185">Reference proteome</keyword>
<keyword evidence="2" id="KW-0313">Glucose metabolism</keyword>
<evidence type="ECO:0000256" key="1">
    <source>
        <dbReference type="ARBA" id="ARBA00005564"/>
    </source>
</evidence>
<dbReference type="PANTHER" id="PTHR30344">
    <property type="entry name" value="6-PHOSPHOGLUCONOLACTONASE-RELATED"/>
    <property type="match status" value="1"/>
</dbReference>
<evidence type="ECO:0000313" key="3">
    <source>
        <dbReference type="EMBL" id="MDT9002379.1"/>
    </source>
</evidence>
<dbReference type="InterPro" id="IPR050282">
    <property type="entry name" value="Cycloisomerase_2"/>
</dbReference>
<keyword evidence="2" id="KW-0119">Carbohydrate metabolism</keyword>
<gene>
    <name evidence="3" type="ORF">RQP53_24065</name>
</gene>
<dbReference type="PANTHER" id="PTHR30344:SF1">
    <property type="entry name" value="6-PHOSPHOGLUCONOLACTONASE"/>
    <property type="match status" value="1"/>
</dbReference>
<dbReference type="SUPFAM" id="SSF51004">
    <property type="entry name" value="C-terminal (heme d1) domain of cytochrome cd1-nitrite reductase"/>
    <property type="match status" value="1"/>
</dbReference>
<reference evidence="3" key="1">
    <citation type="submission" date="2023-09" db="EMBL/GenBank/DDBJ databases">
        <title>Paucibacter sp. APW11 Genome sequencing and assembly.</title>
        <authorList>
            <person name="Kim I."/>
        </authorList>
    </citation>
    <scope>NUCLEOTIDE SEQUENCE</scope>
    <source>
        <strain evidence="3">APW11</strain>
    </source>
</reference>
<dbReference type="EC" id="3.1.1.-" evidence="3"/>
<organism evidence="3 4">
    <name type="scientific">Roseateles aquae</name>
    <dbReference type="NCBI Taxonomy" id="3077235"/>
    <lineage>
        <taxon>Bacteria</taxon>
        <taxon>Pseudomonadati</taxon>
        <taxon>Pseudomonadota</taxon>
        <taxon>Betaproteobacteria</taxon>
        <taxon>Burkholderiales</taxon>
        <taxon>Sphaerotilaceae</taxon>
        <taxon>Roseateles</taxon>
    </lineage>
</organism>
<sequence>MPSPITADALDAYVGSYGPSGLSRLRLAQGHWQALAGQPGPGDPSWLSAHAGGRRLYAALEGANELRVYDREPDGGLQLLQQRASGGSGPVHISLDTAGRHALVAHYGSGELALWALDEQGLLAERLALRRTGEAQGQVLPHAHMAQWDPSGRFVLCSDLGLDSLFCWRFDAAAAPTQRLAETSQRWRSASGAGPRHFRFHPRLLQQLYLLNELDSTLVWLRLDPDSGALQAQLRLSSLPAGHRDTSYASDLLISADGRRLYALNRLHDSIAVFALAPDGAPQLLGHEPTRGSFPRSASFSPDGRWLFTCNQRGNSISRFALDESGWPRFQDQLTVDAPASLLLLPALPG</sequence>
<evidence type="ECO:0000313" key="4">
    <source>
        <dbReference type="Proteomes" id="UP001246372"/>
    </source>
</evidence>
<dbReference type="InterPro" id="IPR015943">
    <property type="entry name" value="WD40/YVTN_repeat-like_dom_sf"/>
</dbReference>
<comment type="caution">
    <text evidence="3">The sequence shown here is derived from an EMBL/GenBank/DDBJ whole genome shotgun (WGS) entry which is preliminary data.</text>
</comment>
<dbReference type="InterPro" id="IPR019405">
    <property type="entry name" value="Lactonase_7-beta_prop"/>
</dbReference>
<comment type="similarity">
    <text evidence="1">Belongs to the cycloisomerase 2 family.</text>
</comment>
<evidence type="ECO:0000256" key="2">
    <source>
        <dbReference type="ARBA" id="ARBA00022526"/>
    </source>
</evidence>
<dbReference type="EMBL" id="JAVXZY010000015">
    <property type="protein sequence ID" value="MDT9002379.1"/>
    <property type="molecule type" value="Genomic_DNA"/>
</dbReference>